<keyword evidence="1" id="KW-0812">Transmembrane</keyword>
<dbReference type="GO" id="GO:0009279">
    <property type="term" value="C:cell outer membrane"/>
    <property type="evidence" value="ECO:0007669"/>
    <property type="project" value="UniProtKB-SubCell"/>
</dbReference>
<dbReference type="Gene3D" id="2.60.40.1120">
    <property type="entry name" value="Carboxypeptidase-like, regulatory domain"/>
    <property type="match status" value="1"/>
</dbReference>
<gene>
    <name evidence="3" type="ORF">DXB87_16035</name>
</gene>
<dbReference type="InterPro" id="IPR012910">
    <property type="entry name" value="Plug_dom"/>
</dbReference>
<dbReference type="EMBL" id="QSTW01000031">
    <property type="protein sequence ID" value="RGM85526.1"/>
    <property type="molecule type" value="Genomic_DNA"/>
</dbReference>
<evidence type="ECO:0000313" key="3">
    <source>
        <dbReference type="EMBL" id="RGM85526.1"/>
    </source>
</evidence>
<accession>A0A3E4Z4D1</accession>
<keyword evidence="1" id="KW-1134">Transmembrane beta strand</keyword>
<feature type="domain" description="TonB-dependent receptor plug" evidence="2">
    <location>
        <begin position="98"/>
        <end position="186"/>
    </location>
</feature>
<protein>
    <recommendedName>
        <fullName evidence="2">TonB-dependent receptor plug domain-containing protein</fullName>
    </recommendedName>
</protein>
<comment type="subcellular location">
    <subcellularLocation>
        <location evidence="1">Cell outer membrane</location>
        <topology evidence="1">Multi-pass membrane protein</topology>
    </subcellularLocation>
</comment>
<dbReference type="InterPro" id="IPR037066">
    <property type="entry name" value="Plug_dom_sf"/>
</dbReference>
<keyword evidence="1" id="KW-0998">Cell outer membrane</keyword>
<evidence type="ECO:0000313" key="4">
    <source>
        <dbReference type="Proteomes" id="UP000260814"/>
    </source>
</evidence>
<comment type="caution">
    <text evidence="3">The sequence shown here is derived from an EMBL/GenBank/DDBJ whole genome shotgun (WGS) entry which is preliminary data.</text>
</comment>
<proteinExistence type="inferred from homology"/>
<dbReference type="Pfam" id="PF13715">
    <property type="entry name" value="CarbopepD_reg_2"/>
    <property type="match status" value="1"/>
</dbReference>
<keyword evidence="1" id="KW-0813">Transport</keyword>
<dbReference type="PROSITE" id="PS52016">
    <property type="entry name" value="TONB_DEPENDENT_REC_3"/>
    <property type="match status" value="1"/>
</dbReference>
<dbReference type="Pfam" id="PF07715">
    <property type="entry name" value="Plug"/>
    <property type="match status" value="1"/>
</dbReference>
<organism evidence="3 4">
    <name type="scientific">Phocaeicola plebeius</name>
    <dbReference type="NCBI Taxonomy" id="310297"/>
    <lineage>
        <taxon>Bacteria</taxon>
        <taxon>Pseudomonadati</taxon>
        <taxon>Bacteroidota</taxon>
        <taxon>Bacteroidia</taxon>
        <taxon>Bacteroidales</taxon>
        <taxon>Bacteroidaceae</taxon>
        <taxon>Phocaeicola</taxon>
    </lineage>
</organism>
<dbReference type="AlphaFoldDB" id="A0A3E4Z4D1"/>
<dbReference type="FunFam" id="2.60.40.1120:FF:000003">
    <property type="entry name" value="Outer membrane protein Omp121"/>
    <property type="match status" value="1"/>
</dbReference>
<keyword evidence="1" id="KW-0472">Membrane</keyword>
<dbReference type="InterPro" id="IPR008969">
    <property type="entry name" value="CarboxyPept-like_regulatory"/>
</dbReference>
<evidence type="ECO:0000256" key="1">
    <source>
        <dbReference type="PROSITE-ProRule" id="PRU01360"/>
    </source>
</evidence>
<comment type="similarity">
    <text evidence="1">Belongs to the TonB-dependent receptor family.</text>
</comment>
<name>A0A3E4Z4D1_9BACT</name>
<evidence type="ECO:0000259" key="2">
    <source>
        <dbReference type="Pfam" id="PF07715"/>
    </source>
</evidence>
<dbReference type="Proteomes" id="UP000260814">
    <property type="component" value="Unassembled WGS sequence"/>
</dbReference>
<dbReference type="SUPFAM" id="SSF56935">
    <property type="entry name" value="Porins"/>
    <property type="match status" value="1"/>
</dbReference>
<dbReference type="InterPro" id="IPR039426">
    <property type="entry name" value="TonB-dep_rcpt-like"/>
</dbReference>
<dbReference type="SUPFAM" id="SSF49464">
    <property type="entry name" value="Carboxypeptidase regulatory domain-like"/>
    <property type="match status" value="1"/>
</dbReference>
<reference evidence="3 4" key="1">
    <citation type="submission" date="2018-08" db="EMBL/GenBank/DDBJ databases">
        <title>A genome reference for cultivated species of the human gut microbiota.</title>
        <authorList>
            <person name="Zou Y."/>
            <person name="Xue W."/>
            <person name="Luo G."/>
        </authorList>
    </citation>
    <scope>NUCLEOTIDE SEQUENCE [LARGE SCALE GENOMIC DNA]</scope>
    <source>
        <strain evidence="3 4">OM06-2</strain>
    </source>
</reference>
<dbReference type="Gene3D" id="2.170.130.10">
    <property type="entry name" value="TonB-dependent receptor, plug domain"/>
    <property type="match status" value="1"/>
</dbReference>
<sequence>MYVSQQENECKGVVLDETGETVIGASVLVKGTSNGTITDLDGNFVIQNVKKGDVIVVSYVGYKNVETVWDGTNLRILLKSNAEELDEVVVVGYGVQKKVNLTGAVSSVKGEAFETRPVVDATQGLQGMVPGLNVSNGNSGRPGATGTLSLRGQGNLSGNASPYVLVDGVEMSLSDINPNDIEQYSVNSYVID</sequence>